<dbReference type="Pfam" id="PF13185">
    <property type="entry name" value="GAF_2"/>
    <property type="match status" value="1"/>
</dbReference>
<dbReference type="Gene3D" id="1.10.287.130">
    <property type="match status" value="1"/>
</dbReference>
<evidence type="ECO:0000256" key="7">
    <source>
        <dbReference type="ARBA" id="ARBA00023012"/>
    </source>
</evidence>
<proteinExistence type="predicted"/>
<dbReference type="Pfam" id="PF00512">
    <property type="entry name" value="HisKA"/>
    <property type="match status" value="1"/>
</dbReference>
<dbReference type="PRINTS" id="PR00344">
    <property type="entry name" value="BCTRLSENSOR"/>
</dbReference>
<dbReference type="InterPro" id="IPR003594">
    <property type="entry name" value="HATPase_dom"/>
</dbReference>
<dbReference type="InterPro" id="IPR035965">
    <property type="entry name" value="PAS-like_dom_sf"/>
</dbReference>
<dbReference type="InterPro" id="IPR036097">
    <property type="entry name" value="HisK_dim/P_sf"/>
</dbReference>
<keyword evidence="6" id="KW-0418">Kinase</keyword>
<dbReference type="PROSITE" id="PS50109">
    <property type="entry name" value="HIS_KIN"/>
    <property type="match status" value="1"/>
</dbReference>
<evidence type="ECO:0000256" key="3">
    <source>
        <dbReference type="ARBA" id="ARBA00012438"/>
    </source>
</evidence>
<sequence>MPGEQERLEVLHAYGILDRPADAELDAVLRVAASVAGVPTATLNLIDESRQCQLTTVGFAGTNSARSDSMCAVRFLEGRPVHVPDASLHPDYAANPWVTGRLAAVRLYASFPLISPDGHALGTLCVFDSDPGELTLGQLDRLQDLATVVVALFERRREARRSAELAAEAQEQRDLVELTMGVLEERQELTDAVLDTIDVAVVAADPSGRLTLFNRAALDWHGLPADSGVAPADHATTYNLLAADGTTPLAPEQVPLHRALVEGAVRDVEMVIAPPGQAATRVLVSGRALTRADGTPLGAVVAQTDVTADRRQREALEEAHSRLAERSAELERSNRELAQFAAVASHDLRSPLAVIDGYLELLLDVYGGQLDEEAQSWVGTARGAGVRMRCLIDALLAYAQAGGKPCAPQLVDTGEVYAHAVLDVAAEAEAAGVAVSAVQPLPKARVDAVLLRQLLQNLLTNAIRYRDPARPGTVTVSGVATGTGWEFAVADNGLGVAPDKREKVFAMFDTGAAGRGHGIGLATCHRIVERHGGRIWITETPGGGTTVRFTIPE</sequence>
<dbReference type="Gene3D" id="3.30.450.40">
    <property type="match status" value="1"/>
</dbReference>
<comment type="caution">
    <text evidence="10">The sequence shown here is derived from an EMBL/GenBank/DDBJ whole genome shotgun (WGS) entry which is preliminary data.</text>
</comment>
<dbReference type="PANTHER" id="PTHR42878:SF15">
    <property type="entry name" value="BACTERIOPHYTOCHROME"/>
    <property type="match status" value="1"/>
</dbReference>
<dbReference type="InterPro" id="IPR004358">
    <property type="entry name" value="Sig_transdc_His_kin-like_C"/>
</dbReference>
<dbReference type="Gene3D" id="3.30.450.20">
    <property type="entry name" value="PAS domain"/>
    <property type="match status" value="1"/>
</dbReference>
<feature type="domain" description="Histidine kinase" evidence="9">
    <location>
        <begin position="343"/>
        <end position="553"/>
    </location>
</feature>
<dbReference type="SMART" id="SM00388">
    <property type="entry name" value="HisKA"/>
    <property type="match status" value="1"/>
</dbReference>
<dbReference type="InterPro" id="IPR003661">
    <property type="entry name" value="HisK_dim/P_dom"/>
</dbReference>
<gene>
    <name evidence="10" type="ORF">G9H71_12100</name>
</gene>
<keyword evidence="4" id="KW-0597">Phosphoprotein</keyword>
<dbReference type="SMART" id="SM00387">
    <property type="entry name" value="HATPase_c"/>
    <property type="match status" value="1"/>
</dbReference>
<dbReference type="SUPFAM" id="SSF55874">
    <property type="entry name" value="ATPase domain of HSP90 chaperone/DNA topoisomerase II/histidine kinase"/>
    <property type="match status" value="1"/>
</dbReference>
<evidence type="ECO:0000256" key="8">
    <source>
        <dbReference type="ARBA" id="ARBA00039401"/>
    </source>
</evidence>
<keyword evidence="7" id="KW-0902">Two-component regulatory system</keyword>
<evidence type="ECO:0000256" key="2">
    <source>
        <dbReference type="ARBA" id="ARBA00004236"/>
    </source>
</evidence>
<dbReference type="InterPro" id="IPR036890">
    <property type="entry name" value="HATPase_C_sf"/>
</dbReference>
<dbReference type="InterPro" id="IPR005467">
    <property type="entry name" value="His_kinase_dom"/>
</dbReference>
<evidence type="ECO:0000256" key="6">
    <source>
        <dbReference type="ARBA" id="ARBA00022777"/>
    </source>
</evidence>
<name>A0ABX0GXX1_9ACTN</name>
<dbReference type="CDD" id="cd00082">
    <property type="entry name" value="HisKA"/>
    <property type="match status" value="1"/>
</dbReference>
<dbReference type="EC" id="2.7.13.3" evidence="3"/>
<dbReference type="EMBL" id="JAANNP010000007">
    <property type="protein sequence ID" value="NHC14521.1"/>
    <property type="molecule type" value="Genomic_DNA"/>
</dbReference>
<organism evidence="10 11">
    <name type="scientific">Motilibacter deserti</name>
    <dbReference type="NCBI Taxonomy" id="2714956"/>
    <lineage>
        <taxon>Bacteria</taxon>
        <taxon>Bacillati</taxon>
        <taxon>Actinomycetota</taxon>
        <taxon>Actinomycetes</taxon>
        <taxon>Motilibacterales</taxon>
        <taxon>Motilibacteraceae</taxon>
        <taxon>Motilibacter</taxon>
    </lineage>
</organism>
<dbReference type="InterPro" id="IPR050351">
    <property type="entry name" value="BphY/WalK/GraS-like"/>
</dbReference>
<protein>
    <recommendedName>
        <fullName evidence="8">Sensor-like histidine kinase SenX3</fullName>
        <ecNumber evidence="3">2.7.13.3</ecNumber>
    </recommendedName>
</protein>
<dbReference type="Pfam" id="PF02518">
    <property type="entry name" value="HATPase_c"/>
    <property type="match status" value="1"/>
</dbReference>
<evidence type="ECO:0000256" key="1">
    <source>
        <dbReference type="ARBA" id="ARBA00000085"/>
    </source>
</evidence>
<keyword evidence="5" id="KW-0808">Transferase</keyword>
<reference evidence="10 11" key="1">
    <citation type="submission" date="2020-03" db="EMBL/GenBank/DDBJ databases">
        <title>Two novel Motilibacter sp.</title>
        <authorList>
            <person name="Liu S."/>
        </authorList>
    </citation>
    <scope>NUCLEOTIDE SEQUENCE [LARGE SCALE GENOMIC DNA]</scope>
    <source>
        <strain evidence="10 11">E257</strain>
    </source>
</reference>
<evidence type="ECO:0000313" key="10">
    <source>
        <dbReference type="EMBL" id="NHC14521.1"/>
    </source>
</evidence>
<evidence type="ECO:0000256" key="4">
    <source>
        <dbReference type="ARBA" id="ARBA00022553"/>
    </source>
</evidence>
<comment type="catalytic activity">
    <reaction evidence="1">
        <text>ATP + protein L-histidine = ADP + protein N-phospho-L-histidine.</text>
        <dbReference type="EC" id="2.7.13.3"/>
    </reaction>
</comment>
<dbReference type="InterPro" id="IPR003018">
    <property type="entry name" value="GAF"/>
</dbReference>
<dbReference type="PANTHER" id="PTHR42878">
    <property type="entry name" value="TWO-COMPONENT HISTIDINE KINASE"/>
    <property type="match status" value="1"/>
</dbReference>
<dbReference type="Proteomes" id="UP000800981">
    <property type="component" value="Unassembled WGS sequence"/>
</dbReference>
<dbReference type="SUPFAM" id="SSF55781">
    <property type="entry name" value="GAF domain-like"/>
    <property type="match status" value="1"/>
</dbReference>
<accession>A0ABX0GXX1</accession>
<evidence type="ECO:0000313" key="11">
    <source>
        <dbReference type="Proteomes" id="UP000800981"/>
    </source>
</evidence>
<keyword evidence="11" id="KW-1185">Reference proteome</keyword>
<evidence type="ECO:0000259" key="9">
    <source>
        <dbReference type="PROSITE" id="PS50109"/>
    </source>
</evidence>
<dbReference type="SUPFAM" id="SSF47384">
    <property type="entry name" value="Homodimeric domain of signal transducing histidine kinase"/>
    <property type="match status" value="1"/>
</dbReference>
<dbReference type="SUPFAM" id="SSF55785">
    <property type="entry name" value="PYP-like sensor domain (PAS domain)"/>
    <property type="match status" value="1"/>
</dbReference>
<evidence type="ECO:0000256" key="5">
    <source>
        <dbReference type="ARBA" id="ARBA00022679"/>
    </source>
</evidence>
<comment type="subcellular location">
    <subcellularLocation>
        <location evidence="2">Cell membrane</location>
    </subcellularLocation>
</comment>
<dbReference type="InterPro" id="IPR029016">
    <property type="entry name" value="GAF-like_dom_sf"/>
</dbReference>
<dbReference type="Gene3D" id="3.30.565.10">
    <property type="entry name" value="Histidine kinase-like ATPase, C-terminal domain"/>
    <property type="match status" value="1"/>
</dbReference>